<evidence type="ECO:0000313" key="2">
    <source>
        <dbReference type="EMBL" id="KNZ57112.1"/>
    </source>
</evidence>
<evidence type="ECO:0000256" key="1">
    <source>
        <dbReference type="SAM" id="MobiDB-lite"/>
    </source>
</evidence>
<proteinExistence type="predicted"/>
<dbReference type="Proteomes" id="UP000037035">
    <property type="component" value="Unassembled WGS sequence"/>
</dbReference>
<dbReference type="AlphaFoldDB" id="A0A0L6V983"/>
<name>A0A0L6V983_9BASI</name>
<keyword evidence="3" id="KW-1185">Reference proteome</keyword>
<reference evidence="2 3" key="1">
    <citation type="submission" date="2015-08" db="EMBL/GenBank/DDBJ databases">
        <title>Next Generation Sequencing and Analysis of the Genome of Puccinia sorghi L Schw, the Causal Agent of Maize Common Rust.</title>
        <authorList>
            <person name="Rochi L."/>
            <person name="Burguener G."/>
            <person name="Darino M."/>
            <person name="Turjanski A."/>
            <person name="Kreff E."/>
            <person name="Dieguez M.J."/>
            <person name="Sacco F."/>
        </authorList>
    </citation>
    <scope>NUCLEOTIDE SEQUENCE [LARGE SCALE GENOMIC DNA]</scope>
    <source>
        <strain evidence="2 3">RO10H11247</strain>
    </source>
</reference>
<accession>A0A0L6V983</accession>
<dbReference type="EMBL" id="LAVV01007101">
    <property type="protein sequence ID" value="KNZ57112.1"/>
    <property type="molecule type" value="Genomic_DNA"/>
</dbReference>
<protein>
    <submittedName>
        <fullName evidence="2">Uncharacterized protein</fullName>
    </submittedName>
</protein>
<comment type="caution">
    <text evidence="2">The sequence shown here is derived from an EMBL/GenBank/DDBJ whole genome shotgun (WGS) entry which is preliminary data.</text>
</comment>
<organism evidence="2 3">
    <name type="scientific">Puccinia sorghi</name>
    <dbReference type="NCBI Taxonomy" id="27349"/>
    <lineage>
        <taxon>Eukaryota</taxon>
        <taxon>Fungi</taxon>
        <taxon>Dikarya</taxon>
        <taxon>Basidiomycota</taxon>
        <taxon>Pucciniomycotina</taxon>
        <taxon>Pucciniomycetes</taxon>
        <taxon>Pucciniales</taxon>
        <taxon>Pucciniaceae</taxon>
        <taxon>Puccinia</taxon>
    </lineage>
</organism>
<gene>
    <name evidence="2" type="ORF">VP01_2238g1</name>
</gene>
<feature type="compositionally biased region" description="Polar residues" evidence="1">
    <location>
        <begin position="207"/>
        <end position="222"/>
    </location>
</feature>
<sequence>MLYIIKLIPPLGYSSKHSNLKPIYKGFVVELKRISTELGAKFTKNQAKLYMTKLRESTCMQLTWKQPWCMQVHTRLHSNIRSSTQGSPAFIAFCMECWVETCGQQSNNMCVSARVAQSFTKLLGSFCCYSNLSPRVIQSSFDAQSLGHNLSSLDTKASSMVEKNKEMRSISKHSNFQQSLCILHSDCAKPSTTTKVFGSLASKRHSGAQTKPSASRNGGASTRAPTMLVASNQHTDTHGVHMQTGGVWMTAWLEHAARQLLAVDQISPSNTKLEEPLVSSSSSSVFPCKCQNSDLSTLSYFPPHFLPHPHPTQPLPFFPVTNPCSLFIPIPVALQYLLLVLSQCSCPCHLFFHVHVHSLGLLWILHGGSPVSEHFSTENLFLVTPQETCSSFTHFDLSSESDSKGVVVVFQSTILSALVTTSSSNRLGIVIVQVSTKLAVYGHQKLCLNSLIISITSACGGIYGHYLMSLVICVACKASKGLRPVLCGGYIGAPISEGSC</sequence>
<dbReference type="VEuPathDB" id="FungiDB:VP01_2238g1"/>
<evidence type="ECO:0000313" key="3">
    <source>
        <dbReference type="Proteomes" id="UP000037035"/>
    </source>
</evidence>
<feature type="region of interest" description="Disordered" evidence="1">
    <location>
        <begin position="200"/>
        <end position="222"/>
    </location>
</feature>